<name>A0A3P1CEA1_9BACT</name>
<evidence type="ECO:0000259" key="2">
    <source>
        <dbReference type="Pfam" id="PF07593"/>
    </source>
</evidence>
<dbReference type="Pfam" id="PF13517">
    <property type="entry name" value="FG-GAP_3"/>
    <property type="match status" value="6"/>
</dbReference>
<dbReference type="SUPFAM" id="SSF69318">
    <property type="entry name" value="Integrin alpha N-terminal domain"/>
    <property type="match status" value="3"/>
</dbReference>
<evidence type="ECO:0000313" key="3">
    <source>
        <dbReference type="EMBL" id="RRB11426.1"/>
    </source>
</evidence>
<reference evidence="3 4" key="1">
    <citation type="submission" date="2018-11" db="EMBL/GenBank/DDBJ databases">
        <authorList>
            <person name="Zhou Z."/>
            <person name="Wang G."/>
        </authorList>
    </citation>
    <scope>NUCLEOTIDE SEQUENCE [LARGE SCALE GENOMIC DNA]</scope>
    <source>
        <strain evidence="3 4">KCTC42998</strain>
    </source>
</reference>
<protein>
    <submittedName>
        <fullName evidence="3">RNA-binding protein</fullName>
    </submittedName>
</protein>
<dbReference type="InterPro" id="IPR028994">
    <property type="entry name" value="Integrin_alpha_N"/>
</dbReference>
<comment type="caution">
    <text evidence="3">The sequence shown here is derived from an EMBL/GenBank/DDBJ whole genome shotgun (WGS) entry which is preliminary data.</text>
</comment>
<dbReference type="Proteomes" id="UP000274271">
    <property type="component" value="Unassembled WGS sequence"/>
</dbReference>
<gene>
    <name evidence="3" type="ORF">EHT87_23360</name>
</gene>
<dbReference type="PROSITE" id="PS51257">
    <property type="entry name" value="PROKAR_LIPOPROTEIN"/>
    <property type="match status" value="1"/>
</dbReference>
<evidence type="ECO:0000256" key="1">
    <source>
        <dbReference type="ARBA" id="ARBA00022729"/>
    </source>
</evidence>
<dbReference type="PANTHER" id="PTHR16026">
    <property type="entry name" value="CARTILAGE ACIDIC PROTEIN 1"/>
    <property type="match status" value="1"/>
</dbReference>
<dbReference type="Gene3D" id="2.130.10.130">
    <property type="entry name" value="Integrin alpha, N-terminal"/>
    <property type="match status" value="5"/>
</dbReference>
<evidence type="ECO:0000313" key="4">
    <source>
        <dbReference type="Proteomes" id="UP000274271"/>
    </source>
</evidence>
<keyword evidence="1" id="KW-0732">Signal</keyword>
<dbReference type="RefSeq" id="WP_124909095.1">
    <property type="nucleotide sequence ID" value="NZ_RQJP01000005.1"/>
</dbReference>
<dbReference type="Pfam" id="PF07593">
    <property type="entry name" value="UnbV_ASPIC"/>
    <property type="match status" value="1"/>
</dbReference>
<proteinExistence type="predicted"/>
<dbReference type="OrthoDB" id="1488345at2"/>
<dbReference type="AlphaFoldDB" id="A0A3P1CEA1"/>
<feature type="domain" description="ASPIC/UnbV" evidence="2">
    <location>
        <begin position="553"/>
        <end position="619"/>
    </location>
</feature>
<keyword evidence="4" id="KW-1185">Reference proteome</keyword>
<dbReference type="InterPro" id="IPR011519">
    <property type="entry name" value="UnbV_ASPIC"/>
</dbReference>
<accession>A0A3P1CEA1</accession>
<sequence>MTFYFRAVGVCFILTMGWFLSSCRETSSTTEQKAPDNTPPLFTLLSPEQTGVTFTNTLNEGLNTNVLMYEYFYNGGGVAVGDLNGDGLEDLYFSGNMVPNQLYLNKGSKTAGPIQFTDVTAAAGVAGREGPWRTGVAMADVNGDGRLDLFLSYSGSLPAPKRIPQLFINDGPDAQGIPHFSDQTALWGLDKPGQTTKGTFFDYDRDGDLDLLLLNHNPRLLPILDPDATAELVKQVNPEIGIRLLRNTGKRFEDVTEKSGLSSSVLSYGLGVGVSDLNADGWPDLYISNDYNVPDFLYINNRNKTFTNQLKNSIGHTSHFSMGNDVADVNNDARPDIMTLDMLPEDNRRQKLLLAPDNYEKFDLAVNSGFYYQYMRNMLQLNVGNEKGAVGTPEFSELGQLSGISNTDWSWAPLLADYDNDGWKDLFVTNGYLRDYTNQDFLKYMGDFLLNRKVMREDLLQLVYKIPASDVTNYAFKNNGDLTFSNVSRAWGMNLPSNSNGAVYADLDNDGDLDLIINNINKPAFIYRNETNTRSKNHYLRVKLEGSGANRFGLGTQLTLSRKGQQQYLEQMPSRGYQSTVSPILHFGLGTDATIDTLRIVWPTGKQQVLTNVKADQLLVVSEKEAKTTPGPSSPAPTLFTEIKSPVAYQSAKNSINDFKRQPLLVNPQSFAGPCLTKADVNGDGLEDVFVGGGSGQAGGVFLQQPNKQFLQKAQPALETDKASDDTDAVFFDANGDGFPDLYVCSGGYANFLPDDVLLQDRLYLNDGKGNFTKNPAALPVMRTSKSCVRVADINGDKKPDLFVGGRVIPGRYPETPPSFLLINDGKGNFKDQTAALAPDLQRIGMVSDAAWTDLNNDKKPELVVVGEWMPVAVYGNVNGKWTDQTKTYFEKEYRGWWNKLLVDDLNGDGKPDLVVGNQGLNTQCKASDKEPAELFYKDFDDNGAVDPILCFYIQGKTYPYVTRDELLDQISLMRPRFPDYSSYADATMQTIFTEDERKDVNRLEANFLKTAYFESSAQGKFKEKALPVEVQISPVFALTAFDYDHDGQKDLLLGGNINRARLRFGKYDANYGILLKGNGKGQFAYVPQSQSGFLLKGDVRSMLPLGNTVLFGVNQQGVRAYLYK</sequence>
<dbReference type="PANTHER" id="PTHR16026:SF0">
    <property type="entry name" value="CARTILAGE ACIDIC PROTEIN 1"/>
    <property type="match status" value="1"/>
</dbReference>
<dbReference type="EMBL" id="RQJP01000005">
    <property type="protein sequence ID" value="RRB11426.1"/>
    <property type="molecule type" value="Genomic_DNA"/>
</dbReference>
<dbReference type="InterPro" id="IPR027039">
    <property type="entry name" value="Crtac1"/>
</dbReference>
<dbReference type="InterPro" id="IPR013517">
    <property type="entry name" value="FG-GAP"/>
</dbReference>
<organism evidence="3 4">
    <name type="scientific">Larkinella knui</name>
    <dbReference type="NCBI Taxonomy" id="2025310"/>
    <lineage>
        <taxon>Bacteria</taxon>
        <taxon>Pseudomonadati</taxon>
        <taxon>Bacteroidota</taxon>
        <taxon>Cytophagia</taxon>
        <taxon>Cytophagales</taxon>
        <taxon>Spirosomataceae</taxon>
        <taxon>Larkinella</taxon>
    </lineage>
</organism>